<evidence type="ECO:0000313" key="2">
    <source>
        <dbReference type="EMBL" id="KAL0120760.1"/>
    </source>
</evidence>
<feature type="region of interest" description="Disordered" evidence="1">
    <location>
        <begin position="84"/>
        <end position="107"/>
    </location>
</feature>
<dbReference type="EMBL" id="JADYXP020000007">
    <property type="protein sequence ID" value="KAL0120760.1"/>
    <property type="molecule type" value="Genomic_DNA"/>
</dbReference>
<comment type="caution">
    <text evidence="2">The sequence shown here is derived from an EMBL/GenBank/DDBJ whole genome shotgun (WGS) entry which is preliminary data.</text>
</comment>
<dbReference type="Proteomes" id="UP001430953">
    <property type="component" value="Unassembled WGS sequence"/>
</dbReference>
<accession>A0AAW2G049</accession>
<dbReference type="AlphaFoldDB" id="A0AAW2G049"/>
<proteinExistence type="predicted"/>
<feature type="region of interest" description="Disordered" evidence="1">
    <location>
        <begin position="30"/>
        <end position="58"/>
    </location>
</feature>
<organism evidence="2 3">
    <name type="scientific">Cardiocondyla obscurior</name>
    <dbReference type="NCBI Taxonomy" id="286306"/>
    <lineage>
        <taxon>Eukaryota</taxon>
        <taxon>Metazoa</taxon>
        <taxon>Ecdysozoa</taxon>
        <taxon>Arthropoda</taxon>
        <taxon>Hexapoda</taxon>
        <taxon>Insecta</taxon>
        <taxon>Pterygota</taxon>
        <taxon>Neoptera</taxon>
        <taxon>Endopterygota</taxon>
        <taxon>Hymenoptera</taxon>
        <taxon>Apocrita</taxon>
        <taxon>Aculeata</taxon>
        <taxon>Formicoidea</taxon>
        <taxon>Formicidae</taxon>
        <taxon>Myrmicinae</taxon>
        <taxon>Cardiocondyla</taxon>
    </lineage>
</organism>
<evidence type="ECO:0000256" key="1">
    <source>
        <dbReference type="SAM" id="MobiDB-lite"/>
    </source>
</evidence>
<keyword evidence="3" id="KW-1185">Reference proteome</keyword>
<gene>
    <name evidence="2" type="ORF">PUN28_008442</name>
</gene>
<protein>
    <submittedName>
        <fullName evidence="2">Uncharacterized protein</fullName>
    </submittedName>
</protein>
<evidence type="ECO:0000313" key="3">
    <source>
        <dbReference type="Proteomes" id="UP001430953"/>
    </source>
</evidence>
<name>A0AAW2G049_9HYME</name>
<reference evidence="2 3" key="1">
    <citation type="submission" date="2023-03" db="EMBL/GenBank/DDBJ databases">
        <title>High recombination rates correlate with genetic variation in Cardiocondyla obscurior ants.</title>
        <authorList>
            <person name="Errbii M."/>
        </authorList>
    </citation>
    <scope>NUCLEOTIDE SEQUENCE [LARGE SCALE GENOMIC DNA]</scope>
    <source>
        <strain evidence="2">Alpha-2009</strain>
        <tissue evidence="2">Whole body</tissue>
    </source>
</reference>
<sequence length="107" mass="12595">MERKGRDSHCTFPQNHGCSRKSYFARNIEVTEPRKDPNVKNPQKRSRQNDRVRLHKRESGVNMRKNSNANLFRVWRARGWTQNARPCVSHTRASGEEVPRNLRHACT</sequence>